<dbReference type="Pfam" id="PF00849">
    <property type="entry name" value="PseudoU_synth_2"/>
    <property type="match status" value="1"/>
</dbReference>
<evidence type="ECO:0000313" key="11">
    <source>
        <dbReference type="Proteomes" id="UP001283361"/>
    </source>
</evidence>
<organism evidence="10 11">
    <name type="scientific">Elysia crispata</name>
    <name type="common">lettuce slug</name>
    <dbReference type="NCBI Taxonomy" id="231223"/>
    <lineage>
        <taxon>Eukaryota</taxon>
        <taxon>Metazoa</taxon>
        <taxon>Spiralia</taxon>
        <taxon>Lophotrochozoa</taxon>
        <taxon>Mollusca</taxon>
        <taxon>Gastropoda</taxon>
        <taxon>Heterobranchia</taxon>
        <taxon>Euthyneura</taxon>
        <taxon>Panpulmonata</taxon>
        <taxon>Sacoglossa</taxon>
        <taxon>Placobranchoidea</taxon>
        <taxon>Plakobranchidae</taxon>
        <taxon>Elysia</taxon>
    </lineage>
</organism>
<feature type="region of interest" description="Disordered" evidence="8">
    <location>
        <begin position="40"/>
        <end position="60"/>
    </location>
</feature>
<proteinExistence type="inferred from homology"/>
<dbReference type="AlphaFoldDB" id="A0AAE1E321"/>
<dbReference type="PANTHER" id="PTHR21600:SF83">
    <property type="entry name" value="PSEUDOURIDYLATE SYNTHASE RPUSD4, MITOCHONDRIAL"/>
    <property type="match status" value="1"/>
</dbReference>
<dbReference type="InterPro" id="IPR050188">
    <property type="entry name" value="RluA_PseudoU_synthase"/>
</dbReference>
<protein>
    <recommendedName>
        <fullName evidence="6">Pseudouridylate synthase RPUSD4, mitochondrial</fullName>
    </recommendedName>
    <alternativeName>
        <fullName evidence="7">RNA pseudouridylate synthase domain-containing protein 4</fullName>
    </alternativeName>
</protein>
<name>A0AAE1E321_9GAST</name>
<dbReference type="PANTHER" id="PTHR21600">
    <property type="entry name" value="MITOCHONDRIAL RNA PSEUDOURIDINE SYNTHASE"/>
    <property type="match status" value="1"/>
</dbReference>
<comment type="catalytic activity">
    <reaction evidence="1">
        <text>a uridine in mRNA = a pseudouridine in mRNA</text>
        <dbReference type="Rhea" id="RHEA:56644"/>
        <dbReference type="Rhea" id="RHEA-COMP:14658"/>
        <dbReference type="Rhea" id="RHEA-COMP:14659"/>
        <dbReference type="ChEBI" id="CHEBI:65314"/>
        <dbReference type="ChEBI" id="CHEBI:65315"/>
    </reaction>
</comment>
<dbReference type="InterPro" id="IPR006145">
    <property type="entry name" value="PsdUridine_synth_RsuA/RluA"/>
</dbReference>
<dbReference type="GO" id="GO:0003723">
    <property type="term" value="F:RNA binding"/>
    <property type="evidence" value="ECO:0007669"/>
    <property type="project" value="InterPro"/>
</dbReference>
<feature type="domain" description="Pseudouridine synthase RsuA/RluA-like" evidence="9">
    <location>
        <begin position="552"/>
        <end position="722"/>
    </location>
</feature>
<sequence length="807" mass="91587">MAASIRQQPFVKNNIVKLLKLAKIRLRCKPSNTECLVRNKHSQKFTQNSEKTSLTKPGSEETDANAIEDFFGIPDDYKLQHARLNSNWKPPETQSSLENNEKLHMPNEVYDTAETSSYDQAVKKEKNFVDEKSRSRHICRKQKTVLKANFPTSFGVISFDQAAYLKSEGQIDMLALKAQEILNKSDIHDTPDFEIPNSQTSAKRTRHAVEEDESQNEGQNIFDEQYFGSVDSGIVDQETIPTKTNFIEKSYFVNETKPTESGIPSSKLAQNWLGYLENKGNITEKHNQQNHSTPRSSSNHTENNLFDEQYFDNVLNKSKVNSHWGESGNEVHSGCDQSHSCQEGYDLSEIDKQYFDRSAVTSGNPPSLGEVAKQYFKSDNQGSDFLDSCKTFYKSQNGSDTDQIHHSLNTNYSAVKSTPLVKNSKVRTRKTVTENVVTNQSFLKKQEKRQKAYVSKIHNVEPESNSAFQFAMKVRQNLQTEQKEKNISEFKIPRAYDTQIDENDGMEMMGKNCRFDSKGYRILDLQVPNFDRVTSSDAIRMLKSRIIFNHDDFLAIDKPYGLPSFGQKNDRLSVSSLLPALVSSLPHSYQACQLHIVQGLDRDVTGTLILAKSPELAQDLKLMYTNSERCIQRFWALTKGVPKPPEGTVDIPIGEARIGGKFRPVLRPLYRPSLHPGVKLSKAPSEAATTEYKVLSRNMKVGLVECTPLTNGIKHQLRVHLAYGLNTPILGDHKYSHIARLAPQKLDANTLALLKIRQAKVRHLALHLHLRSVMLTDYKGKMIFLTTRPPMHFLDNLRSLKLQMPKK</sequence>
<evidence type="ECO:0000259" key="9">
    <source>
        <dbReference type="Pfam" id="PF00849"/>
    </source>
</evidence>
<evidence type="ECO:0000256" key="4">
    <source>
        <dbReference type="ARBA" id="ARBA00023235"/>
    </source>
</evidence>
<dbReference type="GO" id="GO:0009982">
    <property type="term" value="F:pseudouridine synthase activity"/>
    <property type="evidence" value="ECO:0007669"/>
    <property type="project" value="InterPro"/>
</dbReference>
<comment type="caution">
    <text evidence="10">The sequence shown here is derived from an EMBL/GenBank/DDBJ whole genome shotgun (WGS) entry which is preliminary data.</text>
</comment>
<dbReference type="Proteomes" id="UP001283361">
    <property type="component" value="Unassembled WGS sequence"/>
</dbReference>
<dbReference type="SUPFAM" id="SSF55120">
    <property type="entry name" value="Pseudouridine synthase"/>
    <property type="match status" value="1"/>
</dbReference>
<accession>A0AAE1E321</accession>
<dbReference type="InterPro" id="IPR020103">
    <property type="entry name" value="PsdUridine_synth_cat_dom_sf"/>
</dbReference>
<feature type="region of interest" description="Disordered" evidence="8">
    <location>
        <begin position="188"/>
        <end position="218"/>
    </location>
</feature>
<evidence type="ECO:0000256" key="8">
    <source>
        <dbReference type="SAM" id="MobiDB-lite"/>
    </source>
</evidence>
<keyword evidence="11" id="KW-1185">Reference proteome</keyword>
<evidence type="ECO:0000256" key="7">
    <source>
        <dbReference type="ARBA" id="ARBA00041563"/>
    </source>
</evidence>
<comment type="similarity">
    <text evidence="3">Belongs to the pseudouridine synthase RluA family.</text>
</comment>
<evidence type="ECO:0000256" key="2">
    <source>
        <dbReference type="ARBA" id="ARBA00001896"/>
    </source>
</evidence>
<keyword evidence="4" id="KW-0413">Isomerase</keyword>
<feature type="compositionally biased region" description="Polar residues" evidence="8">
    <location>
        <begin position="44"/>
        <end position="56"/>
    </location>
</feature>
<evidence type="ECO:0000256" key="3">
    <source>
        <dbReference type="ARBA" id="ARBA00010876"/>
    </source>
</evidence>
<dbReference type="GO" id="GO:0001522">
    <property type="term" value="P:pseudouridine synthesis"/>
    <property type="evidence" value="ECO:0007669"/>
    <property type="project" value="InterPro"/>
</dbReference>
<evidence type="ECO:0000256" key="6">
    <source>
        <dbReference type="ARBA" id="ARBA00039953"/>
    </source>
</evidence>
<comment type="catalytic activity">
    <reaction evidence="2">
        <text>uridine in 5S rRNA = pseudouridine in 5S rRNA</text>
        <dbReference type="Rhea" id="RHEA:47036"/>
        <dbReference type="Rhea" id="RHEA-COMP:11730"/>
        <dbReference type="Rhea" id="RHEA-COMP:11731"/>
        <dbReference type="ChEBI" id="CHEBI:65314"/>
        <dbReference type="ChEBI" id="CHEBI:65315"/>
    </reaction>
</comment>
<gene>
    <name evidence="10" type="ORF">RRG08_045964</name>
</gene>
<dbReference type="EMBL" id="JAWDGP010001377">
    <property type="protein sequence ID" value="KAK3792421.1"/>
    <property type="molecule type" value="Genomic_DNA"/>
</dbReference>
<evidence type="ECO:0000256" key="5">
    <source>
        <dbReference type="ARBA" id="ARBA00036943"/>
    </source>
</evidence>
<dbReference type="CDD" id="cd02869">
    <property type="entry name" value="PseudoU_synth_RluA_like"/>
    <property type="match status" value="1"/>
</dbReference>
<evidence type="ECO:0000256" key="1">
    <source>
        <dbReference type="ARBA" id="ARBA00001166"/>
    </source>
</evidence>
<comment type="catalytic activity">
    <reaction evidence="5">
        <text>a uridine in tRNA = a pseudouridine in tRNA</text>
        <dbReference type="Rhea" id="RHEA:54572"/>
        <dbReference type="Rhea" id="RHEA-COMP:13339"/>
        <dbReference type="Rhea" id="RHEA-COMP:13934"/>
        <dbReference type="ChEBI" id="CHEBI:65314"/>
        <dbReference type="ChEBI" id="CHEBI:65315"/>
    </reaction>
</comment>
<dbReference type="Gene3D" id="3.30.2350.10">
    <property type="entry name" value="Pseudouridine synthase"/>
    <property type="match status" value="1"/>
</dbReference>
<evidence type="ECO:0000313" key="10">
    <source>
        <dbReference type="EMBL" id="KAK3792421.1"/>
    </source>
</evidence>
<reference evidence="10" key="1">
    <citation type="journal article" date="2023" name="G3 (Bethesda)">
        <title>A reference genome for the long-term kleptoplast-retaining sea slug Elysia crispata morphotype clarki.</title>
        <authorList>
            <person name="Eastman K.E."/>
            <person name="Pendleton A.L."/>
            <person name="Shaikh M.A."/>
            <person name="Suttiyut T."/>
            <person name="Ogas R."/>
            <person name="Tomko P."/>
            <person name="Gavelis G."/>
            <person name="Widhalm J.R."/>
            <person name="Wisecaver J.H."/>
        </authorList>
    </citation>
    <scope>NUCLEOTIDE SEQUENCE</scope>
    <source>
        <strain evidence="10">ECLA1</strain>
    </source>
</reference>